<protein>
    <submittedName>
        <fullName evidence="2">Uncharacterized protein</fullName>
    </submittedName>
</protein>
<feature type="region of interest" description="Disordered" evidence="1">
    <location>
        <begin position="1"/>
        <end position="43"/>
    </location>
</feature>
<name>C4JZZ3_UNCRE</name>
<proteinExistence type="predicted"/>
<evidence type="ECO:0000313" key="2">
    <source>
        <dbReference type="EMBL" id="EEP82879.1"/>
    </source>
</evidence>
<keyword evidence="3" id="KW-1185">Reference proteome</keyword>
<accession>C4JZZ3</accession>
<dbReference type="Proteomes" id="UP000002058">
    <property type="component" value="Unassembled WGS sequence"/>
</dbReference>
<dbReference type="HOGENOM" id="CLU_2924448_0_0_1"/>
<dbReference type="VEuPathDB" id="FungiDB:UREG_07744"/>
<dbReference type="RefSeq" id="XP_002582971.1">
    <property type="nucleotide sequence ID" value="XM_002582925.1"/>
</dbReference>
<organism evidence="2 3">
    <name type="scientific">Uncinocarpus reesii (strain UAMH 1704)</name>
    <dbReference type="NCBI Taxonomy" id="336963"/>
    <lineage>
        <taxon>Eukaryota</taxon>
        <taxon>Fungi</taxon>
        <taxon>Dikarya</taxon>
        <taxon>Ascomycota</taxon>
        <taxon>Pezizomycotina</taxon>
        <taxon>Eurotiomycetes</taxon>
        <taxon>Eurotiomycetidae</taxon>
        <taxon>Onygenales</taxon>
        <taxon>Onygenaceae</taxon>
        <taxon>Uncinocarpus</taxon>
    </lineage>
</organism>
<dbReference type="AlphaFoldDB" id="C4JZZ3"/>
<dbReference type="EMBL" id="CH476619">
    <property type="protein sequence ID" value="EEP82879.1"/>
    <property type="molecule type" value="Genomic_DNA"/>
</dbReference>
<dbReference type="GeneID" id="8439760"/>
<evidence type="ECO:0000256" key="1">
    <source>
        <dbReference type="SAM" id="MobiDB-lite"/>
    </source>
</evidence>
<reference evidence="3" key="1">
    <citation type="journal article" date="2009" name="Genome Res.">
        <title>Comparative genomic analyses of the human fungal pathogens Coccidioides and their relatives.</title>
        <authorList>
            <person name="Sharpton T.J."/>
            <person name="Stajich J.E."/>
            <person name="Rounsley S.D."/>
            <person name="Gardner M.J."/>
            <person name="Wortman J.R."/>
            <person name="Jordar V.S."/>
            <person name="Maiti R."/>
            <person name="Kodira C.D."/>
            <person name="Neafsey D.E."/>
            <person name="Zeng Q."/>
            <person name="Hung C.-Y."/>
            <person name="McMahan C."/>
            <person name="Muszewska A."/>
            <person name="Grynberg M."/>
            <person name="Mandel M.A."/>
            <person name="Kellner E.M."/>
            <person name="Barker B.M."/>
            <person name="Galgiani J.N."/>
            <person name="Orbach M.J."/>
            <person name="Kirkland T.N."/>
            <person name="Cole G.T."/>
            <person name="Henn M.R."/>
            <person name="Birren B.W."/>
            <person name="Taylor J.W."/>
        </authorList>
    </citation>
    <scope>NUCLEOTIDE SEQUENCE [LARGE SCALE GENOMIC DNA]</scope>
    <source>
        <strain evidence="3">UAMH 1704</strain>
    </source>
</reference>
<sequence>MCTRHQRFARNIPSRRLKESESNRSASADIRKGRRDEKGSHIIEPQALLFLKPRIEIEPGK</sequence>
<feature type="compositionally biased region" description="Basic and acidic residues" evidence="1">
    <location>
        <begin position="29"/>
        <end position="41"/>
    </location>
</feature>
<dbReference type="KEGG" id="ure:UREG_07744"/>
<gene>
    <name evidence="2" type="ORF">UREG_07744</name>
</gene>
<dbReference type="InParanoid" id="C4JZZ3"/>
<evidence type="ECO:0000313" key="3">
    <source>
        <dbReference type="Proteomes" id="UP000002058"/>
    </source>
</evidence>